<comment type="caution">
    <text evidence="2">The sequence shown here is derived from an EMBL/GenBank/DDBJ whole genome shotgun (WGS) entry which is preliminary data.</text>
</comment>
<sequence length="195" mass="21755">MTQQYEHLQAMQQALAEKDETILSGLSKLSTPKSGSKSKKSTPTAPTKTSHSAAKKITPKKPKQLIMAELLCNFNKTKVYTRSGPSILPKAEELEIILRPIFQPRADSESKIQTFNQLGIGCKNIGLGIVHMEETFVEYSCSCLARMGLRVWCLNIEELHILSSCGSGRIQLHEHQKYLSQSNQSSSPMLQCYDL</sequence>
<reference evidence="2 3" key="1">
    <citation type="submission" date="2015-08" db="EMBL/GenBank/DDBJ databases">
        <title>Next Generation Sequencing and Analysis of the Genome of Puccinia sorghi L Schw, the Causal Agent of Maize Common Rust.</title>
        <authorList>
            <person name="Rochi L."/>
            <person name="Burguener G."/>
            <person name="Darino M."/>
            <person name="Turjanski A."/>
            <person name="Kreff E."/>
            <person name="Dieguez M.J."/>
            <person name="Sacco F."/>
        </authorList>
    </citation>
    <scope>NUCLEOTIDE SEQUENCE [LARGE SCALE GENOMIC DNA]</scope>
    <source>
        <strain evidence="2 3">RO10H11247</strain>
    </source>
</reference>
<evidence type="ECO:0000313" key="2">
    <source>
        <dbReference type="EMBL" id="KNZ62446.1"/>
    </source>
</evidence>
<dbReference type="OrthoDB" id="3056461at2759"/>
<feature type="non-terminal residue" evidence="2">
    <location>
        <position position="195"/>
    </location>
</feature>
<dbReference type="VEuPathDB" id="FungiDB:VP01_1269g3"/>
<keyword evidence="3" id="KW-1185">Reference proteome</keyword>
<evidence type="ECO:0000313" key="3">
    <source>
        <dbReference type="Proteomes" id="UP000037035"/>
    </source>
</evidence>
<gene>
    <name evidence="2" type="ORF">VP01_1269g3</name>
</gene>
<dbReference type="Proteomes" id="UP000037035">
    <property type="component" value="Unassembled WGS sequence"/>
</dbReference>
<evidence type="ECO:0000256" key="1">
    <source>
        <dbReference type="SAM" id="MobiDB-lite"/>
    </source>
</evidence>
<feature type="compositionally biased region" description="Low complexity" evidence="1">
    <location>
        <begin position="23"/>
        <end position="52"/>
    </location>
</feature>
<accession>A0A0L6VP04</accession>
<name>A0A0L6VP04_9BASI</name>
<dbReference type="AlphaFoldDB" id="A0A0L6VP04"/>
<proteinExistence type="predicted"/>
<protein>
    <submittedName>
        <fullName evidence="2">Uncharacterized protein</fullName>
    </submittedName>
</protein>
<dbReference type="EMBL" id="LAVV01002998">
    <property type="protein sequence ID" value="KNZ62446.1"/>
    <property type="molecule type" value="Genomic_DNA"/>
</dbReference>
<feature type="region of interest" description="Disordered" evidence="1">
    <location>
        <begin position="23"/>
        <end position="59"/>
    </location>
</feature>
<organism evidence="2 3">
    <name type="scientific">Puccinia sorghi</name>
    <dbReference type="NCBI Taxonomy" id="27349"/>
    <lineage>
        <taxon>Eukaryota</taxon>
        <taxon>Fungi</taxon>
        <taxon>Dikarya</taxon>
        <taxon>Basidiomycota</taxon>
        <taxon>Pucciniomycotina</taxon>
        <taxon>Pucciniomycetes</taxon>
        <taxon>Pucciniales</taxon>
        <taxon>Pucciniaceae</taxon>
        <taxon>Puccinia</taxon>
    </lineage>
</organism>